<evidence type="ECO:0000259" key="6">
    <source>
        <dbReference type="Pfam" id="PF04198"/>
    </source>
</evidence>
<feature type="domain" description="Sugar-binding" evidence="6">
    <location>
        <begin position="58"/>
        <end position="313"/>
    </location>
</feature>
<dbReference type="KEGG" id="vei:Veis_2010"/>
<evidence type="ECO:0000256" key="3">
    <source>
        <dbReference type="ARBA" id="ARBA00023125"/>
    </source>
</evidence>
<keyword evidence="3" id="KW-0238">DNA-binding</keyword>
<reference evidence="8" key="1">
    <citation type="submission" date="2006-12" db="EMBL/GenBank/DDBJ databases">
        <title>Complete sequence of chromosome 1 of Verminephrobacter eiseniae EF01-2.</title>
        <authorList>
            <person name="Copeland A."/>
            <person name="Lucas S."/>
            <person name="Lapidus A."/>
            <person name="Barry K."/>
            <person name="Detter J.C."/>
            <person name="Glavina del Rio T."/>
            <person name="Dalin E."/>
            <person name="Tice H."/>
            <person name="Pitluck S."/>
            <person name="Chertkov O."/>
            <person name="Brettin T."/>
            <person name="Bruce D."/>
            <person name="Han C."/>
            <person name="Tapia R."/>
            <person name="Gilna P."/>
            <person name="Schmutz J."/>
            <person name="Larimer F."/>
            <person name="Land M."/>
            <person name="Hauser L."/>
            <person name="Kyrpides N."/>
            <person name="Kim E."/>
            <person name="Stahl D."/>
            <person name="Richardson P."/>
        </authorList>
    </citation>
    <scope>NUCLEOTIDE SEQUENCE [LARGE SCALE GENOMIC DNA]</scope>
    <source>
        <strain evidence="8">EF01-2</strain>
    </source>
</reference>
<sequence>MDAERGLAIRAAWLAYVGGYTQEVIAERLAISRVKVQRLVASAMENGLVKFFVEGVPAECMALEDELMRRCGLRRCVVVPDMGGPEQPESTIAALAVAAARYLHRLLGKGDLHTVGIGHGRTLAAMVERLPSLQLPGTRFVSVLGSLTRRSSANPYDVIAKLAERTGGECYFLPVPVVADSMADAEVLRAQRGVQDVFRLARECQLCVVGIASLTSDTQLLRSQTLTAEEFRSVRAAGAVGELLGRFIAVDGSPITHEMNERAVGVALDDLRGRDVLAVAGGKDKADAIRAVLRTGVLTALIVDEATAKAVLRTPGGGGKAQTTAAGRPRSHGLKTGDSPNV</sequence>
<dbReference type="RefSeq" id="WP_011809768.1">
    <property type="nucleotide sequence ID" value="NC_008786.1"/>
</dbReference>
<dbReference type="STRING" id="391735.Veis_2010"/>
<protein>
    <submittedName>
        <fullName evidence="7">Transcriptional regulator, DeoR family</fullName>
    </submittedName>
</protein>
<dbReference type="EMBL" id="CP000542">
    <property type="protein sequence ID" value="ABM57762.1"/>
    <property type="molecule type" value="Genomic_DNA"/>
</dbReference>
<dbReference type="InterPro" id="IPR051054">
    <property type="entry name" value="SorC_transcr_regulators"/>
</dbReference>
<evidence type="ECO:0000313" key="7">
    <source>
        <dbReference type="EMBL" id="ABM57762.1"/>
    </source>
</evidence>
<comment type="similarity">
    <text evidence="1">Belongs to the SorC transcriptional regulatory family.</text>
</comment>
<dbReference type="GO" id="GO:0030246">
    <property type="term" value="F:carbohydrate binding"/>
    <property type="evidence" value="ECO:0007669"/>
    <property type="project" value="InterPro"/>
</dbReference>
<dbReference type="OrthoDB" id="7065657at2"/>
<dbReference type="InterPro" id="IPR036388">
    <property type="entry name" value="WH-like_DNA-bd_sf"/>
</dbReference>
<proteinExistence type="inferred from homology"/>
<dbReference type="PANTHER" id="PTHR34294">
    <property type="entry name" value="TRANSCRIPTIONAL REGULATOR-RELATED"/>
    <property type="match status" value="1"/>
</dbReference>
<evidence type="ECO:0000256" key="1">
    <source>
        <dbReference type="ARBA" id="ARBA00010466"/>
    </source>
</evidence>
<organism evidence="7 8">
    <name type="scientific">Verminephrobacter eiseniae (strain EF01-2)</name>
    <dbReference type="NCBI Taxonomy" id="391735"/>
    <lineage>
        <taxon>Bacteria</taxon>
        <taxon>Pseudomonadati</taxon>
        <taxon>Pseudomonadota</taxon>
        <taxon>Betaproteobacteria</taxon>
        <taxon>Burkholderiales</taxon>
        <taxon>Comamonadaceae</taxon>
        <taxon>Verminephrobacter</taxon>
    </lineage>
</organism>
<dbReference type="InterPro" id="IPR007324">
    <property type="entry name" value="Sugar-bd_dom_put"/>
</dbReference>
<evidence type="ECO:0000256" key="5">
    <source>
        <dbReference type="SAM" id="MobiDB-lite"/>
    </source>
</evidence>
<dbReference type="InterPro" id="IPR037171">
    <property type="entry name" value="NagB/RpiA_transferase-like"/>
</dbReference>
<gene>
    <name evidence="7" type="ordered locus">Veis_2010</name>
</gene>
<keyword evidence="2" id="KW-0805">Transcription regulation</keyword>
<dbReference type="Proteomes" id="UP000000374">
    <property type="component" value="Chromosome"/>
</dbReference>
<keyword evidence="4" id="KW-0804">Transcription</keyword>
<dbReference type="eggNOG" id="COG2390">
    <property type="taxonomic scope" value="Bacteria"/>
</dbReference>
<dbReference type="Gene3D" id="3.40.50.1360">
    <property type="match status" value="1"/>
</dbReference>
<dbReference type="HOGENOM" id="CLU_054506_0_0_4"/>
<accession>A1WJF5</accession>
<feature type="region of interest" description="Disordered" evidence="5">
    <location>
        <begin position="313"/>
        <end position="342"/>
    </location>
</feature>
<dbReference type="AlphaFoldDB" id="A1WJF5"/>
<dbReference type="GeneID" id="76460595"/>
<dbReference type="Gene3D" id="1.10.10.10">
    <property type="entry name" value="Winged helix-like DNA-binding domain superfamily/Winged helix DNA-binding domain"/>
    <property type="match status" value="1"/>
</dbReference>
<dbReference type="SUPFAM" id="SSF100950">
    <property type="entry name" value="NagB/RpiA/CoA transferase-like"/>
    <property type="match status" value="1"/>
</dbReference>
<evidence type="ECO:0000313" key="8">
    <source>
        <dbReference type="Proteomes" id="UP000000374"/>
    </source>
</evidence>
<evidence type="ECO:0000256" key="4">
    <source>
        <dbReference type="ARBA" id="ARBA00023163"/>
    </source>
</evidence>
<evidence type="ECO:0000256" key="2">
    <source>
        <dbReference type="ARBA" id="ARBA00023015"/>
    </source>
</evidence>
<dbReference type="Pfam" id="PF04198">
    <property type="entry name" value="Sugar-bind"/>
    <property type="match status" value="1"/>
</dbReference>
<name>A1WJF5_VEREI</name>
<dbReference type="GO" id="GO:0003677">
    <property type="term" value="F:DNA binding"/>
    <property type="evidence" value="ECO:0007669"/>
    <property type="project" value="UniProtKB-KW"/>
</dbReference>
<dbReference type="PANTHER" id="PTHR34294:SF1">
    <property type="entry name" value="TRANSCRIPTIONAL REGULATOR LSRR"/>
    <property type="match status" value="1"/>
</dbReference>
<keyword evidence="8" id="KW-1185">Reference proteome</keyword>